<gene>
    <name evidence="17" type="ORF">G7Y89_g8241</name>
</gene>
<dbReference type="InterPro" id="IPR002433">
    <property type="entry name" value="Orn_de-COase"/>
</dbReference>
<dbReference type="InterPro" id="IPR022657">
    <property type="entry name" value="De-COase2_CS"/>
</dbReference>
<dbReference type="SUPFAM" id="SSF50621">
    <property type="entry name" value="Alanine racemase C-terminal domain-like"/>
    <property type="match status" value="1"/>
</dbReference>
<dbReference type="CDD" id="cd00622">
    <property type="entry name" value="PLPDE_III_ODC"/>
    <property type="match status" value="1"/>
</dbReference>
<keyword evidence="5" id="KW-0210">Decarboxylase</keyword>
<dbReference type="Gene3D" id="2.40.37.10">
    <property type="entry name" value="Lyase, Ornithine Decarboxylase, Chain A, domain 1"/>
    <property type="match status" value="1"/>
</dbReference>
<dbReference type="InterPro" id="IPR029066">
    <property type="entry name" value="PLP-binding_barrel"/>
</dbReference>
<evidence type="ECO:0000256" key="14">
    <source>
        <dbReference type="ARBA" id="ARBA00049127"/>
    </source>
</evidence>
<evidence type="ECO:0000256" key="15">
    <source>
        <dbReference type="PIRSR" id="PIRSR600183-50"/>
    </source>
</evidence>
<dbReference type="GO" id="GO:0004586">
    <property type="term" value="F:ornithine decarboxylase activity"/>
    <property type="evidence" value="ECO:0007669"/>
    <property type="project" value="UniProtKB-EC"/>
</dbReference>
<organism evidence="17 18">
    <name type="scientific">Cudoniella acicularis</name>
    <dbReference type="NCBI Taxonomy" id="354080"/>
    <lineage>
        <taxon>Eukaryota</taxon>
        <taxon>Fungi</taxon>
        <taxon>Dikarya</taxon>
        <taxon>Ascomycota</taxon>
        <taxon>Pezizomycotina</taxon>
        <taxon>Leotiomycetes</taxon>
        <taxon>Helotiales</taxon>
        <taxon>Tricladiaceae</taxon>
        <taxon>Cudoniella</taxon>
    </lineage>
</organism>
<evidence type="ECO:0000256" key="7">
    <source>
        <dbReference type="ARBA" id="ARBA00023115"/>
    </source>
</evidence>
<dbReference type="InterPro" id="IPR000183">
    <property type="entry name" value="Orn/DAP/Arg_de-COase"/>
</dbReference>
<comment type="catalytic activity">
    <reaction evidence="14">
        <text>L-ornithine + H(+) = putrescine + CO2</text>
        <dbReference type="Rhea" id="RHEA:22964"/>
        <dbReference type="ChEBI" id="CHEBI:15378"/>
        <dbReference type="ChEBI" id="CHEBI:16526"/>
        <dbReference type="ChEBI" id="CHEBI:46911"/>
        <dbReference type="ChEBI" id="CHEBI:326268"/>
        <dbReference type="EC" id="4.1.1.17"/>
    </reaction>
</comment>
<keyword evidence="18" id="KW-1185">Reference proteome</keyword>
<dbReference type="PRINTS" id="PR01182">
    <property type="entry name" value="ORNDCRBXLASE"/>
</dbReference>
<dbReference type="OrthoDB" id="5034579at2759"/>
<dbReference type="FunFam" id="2.40.37.10:FF:000010">
    <property type="entry name" value="Ornithine decarboxylase"/>
    <property type="match status" value="1"/>
</dbReference>
<evidence type="ECO:0000256" key="8">
    <source>
        <dbReference type="ARBA" id="ARBA00023239"/>
    </source>
</evidence>
<dbReference type="PRINTS" id="PR01179">
    <property type="entry name" value="ODADCRBXLASE"/>
</dbReference>
<dbReference type="PANTHER" id="PTHR11482:SF6">
    <property type="entry name" value="ORNITHINE DECARBOXYLASE 1-RELATED"/>
    <property type="match status" value="1"/>
</dbReference>
<keyword evidence="7" id="KW-0620">Polyamine biosynthesis</keyword>
<dbReference type="PROSITE" id="PS00879">
    <property type="entry name" value="ODR_DC_2_2"/>
    <property type="match status" value="1"/>
</dbReference>
<dbReference type="InterPro" id="IPR009006">
    <property type="entry name" value="Ala_racemase/Decarboxylase_C"/>
</dbReference>
<comment type="pathway">
    <text evidence="9">Amine and polyamine biosynthesis; putrescine biosynthesis via L-ornithine pathway; putrescine from L-ornithine: step 1/1.</text>
</comment>
<dbReference type="EC" id="4.1.1.17" evidence="10"/>
<comment type="function">
    <text evidence="11">Catalyzes the first and rate-limiting step of polyamine biosynthesis that converts ornithine into putrescine, which is the precursor for the polyamines, spermidine and spermine. Polyamines are essential for cell proliferation and are implicated in cellular processes, ranging from DNA replication to apoptosis.</text>
</comment>
<evidence type="ECO:0000256" key="12">
    <source>
        <dbReference type="ARBA" id="ARBA00039485"/>
    </source>
</evidence>
<comment type="cofactor">
    <cofactor evidence="1 15">
        <name>pyridoxal 5'-phosphate</name>
        <dbReference type="ChEBI" id="CHEBI:597326"/>
    </cofactor>
</comment>
<comment type="subcellular location">
    <subcellularLocation>
        <location evidence="2">Cytoplasm</location>
    </subcellularLocation>
</comment>
<evidence type="ECO:0000259" key="16">
    <source>
        <dbReference type="Pfam" id="PF02784"/>
    </source>
</evidence>
<dbReference type="EMBL" id="JAAMPI010000613">
    <property type="protein sequence ID" value="KAF4629900.1"/>
    <property type="molecule type" value="Genomic_DNA"/>
</dbReference>
<evidence type="ECO:0000256" key="6">
    <source>
        <dbReference type="ARBA" id="ARBA00022898"/>
    </source>
</evidence>
<evidence type="ECO:0000313" key="18">
    <source>
        <dbReference type="Proteomes" id="UP000566819"/>
    </source>
</evidence>
<reference evidence="17 18" key="1">
    <citation type="submission" date="2020-03" db="EMBL/GenBank/DDBJ databases">
        <title>Draft Genome Sequence of Cudoniella acicularis.</title>
        <authorList>
            <person name="Buettner E."/>
            <person name="Kellner H."/>
        </authorList>
    </citation>
    <scope>NUCLEOTIDE SEQUENCE [LARGE SCALE GENOMIC DNA]</scope>
    <source>
        <strain evidence="17 18">DSM 108380</strain>
    </source>
</reference>
<dbReference type="SUPFAM" id="SSF51419">
    <property type="entry name" value="PLP-binding barrel"/>
    <property type="match status" value="1"/>
</dbReference>
<accession>A0A8H4RGZ9</accession>
<dbReference type="Gene3D" id="3.20.20.10">
    <property type="entry name" value="Alanine racemase"/>
    <property type="match status" value="1"/>
</dbReference>
<evidence type="ECO:0000256" key="9">
    <source>
        <dbReference type="ARBA" id="ARBA00034115"/>
    </source>
</evidence>
<evidence type="ECO:0000313" key="17">
    <source>
        <dbReference type="EMBL" id="KAF4629900.1"/>
    </source>
</evidence>
<name>A0A8H4RGZ9_9HELO</name>
<dbReference type="PANTHER" id="PTHR11482">
    <property type="entry name" value="ARGININE/DIAMINOPIMELATE/ORNITHINE DECARBOXYLASE"/>
    <property type="match status" value="1"/>
</dbReference>
<evidence type="ECO:0000256" key="4">
    <source>
        <dbReference type="ARBA" id="ARBA00022490"/>
    </source>
</evidence>
<keyword evidence="6 15" id="KW-0663">Pyridoxal phosphate</keyword>
<dbReference type="InterPro" id="IPR022653">
    <property type="entry name" value="De-COase2_pyr-phos_BS"/>
</dbReference>
<keyword evidence="4" id="KW-0963">Cytoplasm</keyword>
<feature type="active site" description="Proton donor" evidence="15">
    <location>
        <position position="381"/>
    </location>
</feature>
<dbReference type="Proteomes" id="UP000566819">
    <property type="component" value="Unassembled WGS sequence"/>
</dbReference>
<evidence type="ECO:0000256" key="5">
    <source>
        <dbReference type="ARBA" id="ARBA00022793"/>
    </source>
</evidence>
<dbReference type="Pfam" id="PF02784">
    <property type="entry name" value="Orn_Arg_deC_N"/>
    <property type="match status" value="1"/>
</dbReference>
<feature type="modified residue" description="N6-(pyridoxal phosphate)lysine" evidence="15">
    <location>
        <position position="95"/>
    </location>
</feature>
<comment type="subunit">
    <text evidence="13">Homodimer. Only the dimer is catalytically active, as the active sites are constructed of residues from both monomers.</text>
</comment>
<protein>
    <recommendedName>
        <fullName evidence="12">Ornithine decarboxylase</fullName>
        <ecNumber evidence="10">4.1.1.17</ecNumber>
    </recommendedName>
</protein>
<sequence>MSPSAIRTIATTPSLTSLESYFENSKSTYIELNGVNTPKQLIGNALKERVLNIDHNTCEPGDEDTFFVADLGEVYRQHMRWKLNLPRVRPFYAVKCNPDPKVIRLLAELGTGFDCASKAEIEQVLKMDIDPSRIIYAQPCKTNSYVRYAASQGVKQMTFDNTDELYKIKKLFPGAELFLRISTDDSSSLCRLSLKFGAALDTTDELLALAKELELNVVGVSFHVGSGASDPFAFMKAVQDARSIFDQAESYGFNLHTLDVGGGFSTETFEDMATVLSEALDTYIPSHVQIIGEPGRYYVATAFTLACHIIARRTIKDPQSSEQSYMLYLNDGLYGNFSSIIFDHQNPVAQVLRTNDRFYFDTIAGQDSSDGVEYSIWGPTCDGIDRIAESIRFDHTLDMGDWLYFENMGAYTKCSATRFNGFSDAHDVIYVASEPGAKALMGMI</sequence>
<dbReference type="AlphaFoldDB" id="A0A8H4RGZ9"/>
<dbReference type="InterPro" id="IPR022644">
    <property type="entry name" value="De-COase2_N"/>
</dbReference>
<proteinExistence type="inferred from homology"/>
<dbReference type="PROSITE" id="PS00878">
    <property type="entry name" value="ODR_DC_2_1"/>
    <property type="match status" value="1"/>
</dbReference>
<keyword evidence="8" id="KW-0456">Lyase</keyword>
<dbReference type="GO" id="GO:0005737">
    <property type="term" value="C:cytoplasm"/>
    <property type="evidence" value="ECO:0007669"/>
    <property type="project" value="UniProtKB-SubCell"/>
</dbReference>
<dbReference type="GO" id="GO:0033387">
    <property type="term" value="P:putrescine biosynthetic process from arginine, via ornithine"/>
    <property type="evidence" value="ECO:0007669"/>
    <property type="project" value="TreeGrafter"/>
</dbReference>
<evidence type="ECO:0000256" key="1">
    <source>
        <dbReference type="ARBA" id="ARBA00001933"/>
    </source>
</evidence>
<dbReference type="FunFam" id="3.20.20.10:FF:000005">
    <property type="entry name" value="Ornithine decarboxylase"/>
    <property type="match status" value="1"/>
</dbReference>
<feature type="domain" description="Orn/DAP/Arg decarboxylase 2 N-terminal" evidence="16">
    <location>
        <begin position="71"/>
        <end position="300"/>
    </location>
</feature>
<evidence type="ECO:0000256" key="11">
    <source>
        <dbReference type="ARBA" id="ARBA00037173"/>
    </source>
</evidence>
<comment type="caution">
    <text evidence="17">The sequence shown here is derived from an EMBL/GenBank/DDBJ whole genome shotgun (WGS) entry which is preliminary data.</text>
</comment>
<evidence type="ECO:0000256" key="2">
    <source>
        <dbReference type="ARBA" id="ARBA00004496"/>
    </source>
</evidence>
<comment type="similarity">
    <text evidence="3">Belongs to the Orn/Lys/Arg decarboxylase class-II family.</text>
</comment>
<evidence type="ECO:0000256" key="13">
    <source>
        <dbReference type="ARBA" id="ARBA00046672"/>
    </source>
</evidence>
<evidence type="ECO:0000256" key="10">
    <source>
        <dbReference type="ARBA" id="ARBA00034138"/>
    </source>
</evidence>
<evidence type="ECO:0000256" key="3">
    <source>
        <dbReference type="ARBA" id="ARBA00008872"/>
    </source>
</evidence>